<sequence>MAPEIVTRVIYFFFPYETKYNENHQHYSWSYSSSNEEEDSRDSDYNHGHPHGHEMWGHGRTRGPGPDGQEWPDGVPTTTEITLERIKAERAGPSPPGQPEGVPTRAEKRIGACPAKMITTGEEDVTGSSLFATLIAIYFTCFILSFVLNVSVAAALKRLRWGIKLALMFHLCLVGSLLNVTTSLHFLASIHHLVAQAKEGAVILETFAIVAFVDNTVDFVLLFFVFSLALCCFLFYWNSPKRSTDWARGRVVQTVSACWSSAILVAAFLAVFEYDAHMTRHFCVRIGAVTSSAVGYAMTEILIKLKIMIPAAAAVLLGLSVRVGLSRVRRESSVYIEATGEKNDRELLFLAGLTFLIYEAFNIAAQVLLFFCPSPMVALFFNHFLVLLSTTAAPIAVLVVAHNARERYMIMYSCWHKGRTAPVGSYVFTTNKYKPSSAQSRLRLKINEHHEEQHQDEHQDDQIFRRASIIPLHQNPQPSPPLPDSREPSAAERRFSILQQKRRTSVVVPEAIQQEDLKKVMTASDPYLVQLPLSKHEEELESKKTPREGPGPASEPHLIWKPLPKHEEELEHPNIPGNGPGPASEPHLFWKPLPKHEEEPEDHKNPQEPYLIRYPFPQHQNDLEEVPSTSSSHENYHKYHEVAPSEERPKPREAWTEELDQPSQKILNELDQPSSSSLPYKEPVEVLDSEPEEPQHCFRIDPQEVHLEMELPPRYTPPPAGPPPVYDNYHGFHND</sequence>
<dbReference type="Proteomes" id="UP000835052">
    <property type="component" value="Unassembled WGS sequence"/>
</dbReference>
<keyword evidence="2" id="KW-0812">Transmembrane</keyword>
<feature type="transmembrane region" description="Helical" evidence="2">
    <location>
        <begin position="251"/>
        <end position="272"/>
    </location>
</feature>
<feature type="compositionally biased region" description="Basic and acidic residues" evidence="1">
    <location>
        <begin position="534"/>
        <end position="547"/>
    </location>
</feature>
<dbReference type="AlphaFoldDB" id="A0A8S1HEQ4"/>
<feature type="transmembrane region" description="Helical" evidence="2">
    <location>
        <begin position="346"/>
        <end position="371"/>
    </location>
</feature>
<dbReference type="OrthoDB" id="5817642at2759"/>
<feature type="transmembrane region" description="Helical" evidence="2">
    <location>
        <begin position="219"/>
        <end position="239"/>
    </location>
</feature>
<evidence type="ECO:0000256" key="1">
    <source>
        <dbReference type="SAM" id="MobiDB-lite"/>
    </source>
</evidence>
<proteinExistence type="predicted"/>
<protein>
    <submittedName>
        <fullName evidence="3">Uncharacterized protein</fullName>
    </submittedName>
</protein>
<feature type="region of interest" description="Disordered" evidence="1">
    <location>
        <begin position="533"/>
        <end position="555"/>
    </location>
</feature>
<feature type="compositionally biased region" description="Basic and acidic residues" evidence="1">
    <location>
        <begin position="42"/>
        <end position="57"/>
    </location>
</feature>
<keyword evidence="4" id="KW-1185">Reference proteome</keyword>
<dbReference type="EMBL" id="CAJGYM010000049">
    <property type="protein sequence ID" value="CAD6194953.1"/>
    <property type="molecule type" value="Genomic_DNA"/>
</dbReference>
<feature type="transmembrane region" description="Helical" evidence="2">
    <location>
        <begin position="130"/>
        <end position="156"/>
    </location>
</feature>
<organism evidence="3 4">
    <name type="scientific">Caenorhabditis auriculariae</name>
    <dbReference type="NCBI Taxonomy" id="2777116"/>
    <lineage>
        <taxon>Eukaryota</taxon>
        <taxon>Metazoa</taxon>
        <taxon>Ecdysozoa</taxon>
        <taxon>Nematoda</taxon>
        <taxon>Chromadorea</taxon>
        <taxon>Rhabditida</taxon>
        <taxon>Rhabditina</taxon>
        <taxon>Rhabditomorpha</taxon>
        <taxon>Rhabditoidea</taxon>
        <taxon>Rhabditidae</taxon>
        <taxon>Peloderinae</taxon>
        <taxon>Caenorhabditis</taxon>
    </lineage>
</organism>
<feature type="compositionally biased region" description="Basic and acidic residues" evidence="1">
    <location>
        <begin position="634"/>
        <end position="655"/>
    </location>
</feature>
<evidence type="ECO:0000313" key="3">
    <source>
        <dbReference type="EMBL" id="CAD6194953.1"/>
    </source>
</evidence>
<feature type="region of interest" description="Disordered" evidence="1">
    <location>
        <begin position="33"/>
        <end position="75"/>
    </location>
</feature>
<evidence type="ECO:0000256" key="2">
    <source>
        <dbReference type="SAM" id="Phobius"/>
    </source>
</evidence>
<feature type="region of interest" description="Disordered" evidence="1">
    <location>
        <begin position="711"/>
        <end position="735"/>
    </location>
</feature>
<dbReference type="SUPFAM" id="SSF81321">
    <property type="entry name" value="Family A G protein-coupled receptor-like"/>
    <property type="match status" value="1"/>
</dbReference>
<reference evidence="3" key="1">
    <citation type="submission" date="2020-10" db="EMBL/GenBank/DDBJ databases">
        <authorList>
            <person name="Kikuchi T."/>
        </authorList>
    </citation>
    <scope>NUCLEOTIDE SEQUENCE</scope>
    <source>
        <strain evidence="3">NKZ352</strain>
    </source>
</reference>
<keyword evidence="2" id="KW-1133">Transmembrane helix</keyword>
<evidence type="ECO:0000313" key="4">
    <source>
        <dbReference type="Proteomes" id="UP000835052"/>
    </source>
</evidence>
<feature type="compositionally biased region" description="Polar residues" evidence="1">
    <location>
        <begin position="661"/>
        <end position="678"/>
    </location>
</feature>
<comment type="caution">
    <text evidence="3">The sequence shown here is derived from an EMBL/GenBank/DDBJ whole genome shotgun (WGS) entry which is preliminary data.</text>
</comment>
<accession>A0A8S1HEQ4</accession>
<feature type="compositionally biased region" description="Pro residues" evidence="1">
    <location>
        <begin position="714"/>
        <end position="725"/>
    </location>
</feature>
<feature type="transmembrane region" description="Helical" evidence="2">
    <location>
        <begin position="377"/>
        <end position="401"/>
    </location>
</feature>
<feature type="region of interest" description="Disordered" evidence="1">
    <location>
        <begin position="570"/>
        <end position="694"/>
    </location>
</feature>
<gene>
    <name evidence="3" type="ORF">CAUJ_LOCUS10872</name>
</gene>
<keyword evidence="2" id="KW-0472">Membrane</keyword>
<feature type="compositionally biased region" description="Basic and acidic residues" evidence="1">
    <location>
        <begin position="594"/>
        <end position="606"/>
    </location>
</feature>
<feature type="transmembrane region" description="Helical" evidence="2">
    <location>
        <begin position="168"/>
        <end position="188"/>
    </location>
</feature>
<name>A0A8S1HEQ4_9PELO</name>
<feature type="transmembrane region" description="Helical" evidence="2">
    <location>
        <begin position="307"/>
        <end position="325"/>
    </location>
</feature>